<comment type="cofactor">
    <cofactor evidence="1">
        <name>Mo-bis(molybdopterin guanine dinucleotide)</name>
        <dbReference type="ChEBI" id="CHEBI:60539"/>
    </cofactor>
</comment>
<dbReference type="Pfam" id="PF04879">
    <property type="entry name" value="Molybdop_Fe4S4"/>
    <property type="match status" value="1"/>
</dbReference>
<evidence type="ECO:0000313" key="7">
    <source>
        <dbReference type="EMBL" id="TBL75652.1"/>
    </source>
</evidence>
<dbReference type="PANTHER" id="PTHR43105">
    <property type="entry name" value="RESPIRATORY NITRATE REDUCTASE"/>
    <property type="match status" value="1"/>
</dbReference>
<gene>
    <name evidence="7" type="ORF">EYB31_21900</name>
</gene>
<dbReference type="SMART" id="SM00926">
    <property type="entry name" value="Molybdop_Fe4S4"/>
    <property type="match status" value="1"/>
</dbReference>
<dbReference type="GO" id="GO:0022904">
    <property type="term" value="P:respiratory electron transport chain"/>
    <property type="evidence" value="ECO:0007669"/>
    <property type="project" value="TreeGrafter"/>
</dbReference>
<keyword evidence="4" id="KW-0408">Iron</keyword>
<evidence type="ECO:0000256" key="5">
    <source>
        <dbReference type="ARBA" id="ARBA00023014"/>
    </source>
</evidence>
<dbReference type="InterPro" id="IPR006657">
    <property type="entry name" value="MoPterin_dinucl-bd_dom"/>
</dbReference>
<dbReference type="OrthoDB" id="9805142at2"/>
<dbReference type="InterPro" id="IPR006656">
    <property type="entry name" value="Mopterin_OxRdtase"/>
</dbReference>
<dbReference type="InterPro" id="IPR006963">
    <property type="entry name" value="Mopterin_OxRdtase_4Fe-4S_dom"/>
</dbReference>
<dbReference type="Pfam" id="PF01568">
    <property type="entry name" value="Molydop_binding"/>
    <property type="match status" value="1"/>
</dbReference>
<evidence type="ECO:0000259" key="6">
    <source>
        <dbReference type="PROSITE" id="PS51669"/>
    </source>
</evidence>
<dbReference type="SUPFAM" id="SSF50692">
    <property type="entry name" value="ADC-like"/>
    <property type="match status" value="1"/>
</dbReference>
<evidence type="ECO:0000256" key="4">
    <source>
        <dbReference type="ARBA" id="ARBA00023004"/>
    </source>
</evidence>
<dbReference type="CDD" id="cd00508">
    <property type="entry name" value="MopB_CT_Fdh-Nap-like"/>
    <property type="match status" value="1"/>
</dbReference>
<evidence type="ECO:0000256" key="2">
    <source>
        <dbReference type="ARBA" id="ARBA00022485"/>
    </source>
</evidence>
<sequence length="701" mass="76980">MNDTMPQGAAAETSSHCCFCSMQCAMKLIPGDKGPGLTIKPSPDFPVATGRLCQKGLNALEHVRHTDRLLYPQRRQSREAPWNRVGWEETTGAIAGQIRRIQERYGNDAVAVYGGGSLTNEVCYLLGKFARVALRTKYIDYNGRYCMSSAAAAGNQAFGLDRGMTMPLSAIPETDYLILAGTNIAECQPTMMPYILEAKKKGATIVTIDPRNTMTSKSADIHIRLQPGFDSVFVSGLLHVIVNEKLYDERFVFERTSGFEQLADAVRDFTPARVEELTGVLESVVRTVARGFAKAQRGIVLTARGLEQQVNGVENTLQYINLALLTGKVGKPGCGYGAVTGQANGQGGREHGQKADQLPGYRSIEDPAARAHVATVWGIDPDELPGKGVSAYEMLMKADEGEIKAMIVLGSNPLVSSPNNSRVERALNKLELLVVVDLFETETARLAHWLLPGSSFLEGEGTLTNLEGRVFHRAQALELPGECKLDYRLICEWAAALGKGDYFQYDGIEDVFLEMCRASSGGKADYGGLNYGRLKREKGVFWPCPAPDHPGSPLLFQERFAHPDGKARLFGILPKMPAEPIDEQYPYILTTGRLSNHYLSGAQTRRTEALAKKTPVPVAEIHPWLAGKIGLRVGERIRITSRRGSIVLQVKVTEGIQPRTVFVPFHWGEELSINRLTVDALDPTSRMPEFKLCAVRIEAVM</sequence>
<dbReference type="GO" id="GO:0046872">
    <property type="term" value="F:metal ion binding"/>
    <property type="evidence" value="ECO:0007669"/>
    <property type="project" value="UniProtKB-KW"/>
</dbReference>
<dbReference type="InterPro" id="IPR009010">
    <property type="entry name" value="Asp_de-COase-like_dom_sf"/>
</dbReference>
<dbReference type="EMBL" id="SIRE01000016">
    <property type="protein sequence ID" value="TBL75652.1"/>
    <property type="molecule type" value="Genomic_DNA"/>
</dbReference>
<dbReference type="Pfam" id="PF00384">
    <property type="entry name" value="Molybdopterin"/>
    <property type="match status" value="1"/>
</dbReference>
<dbReference type="PROSITE" id="PS51669">
    <property type="entry name" value="4FE4S_MOW_BIS_MGD"/>
    <property type="match status" value="1"/>
</dbReference>
<dbReference type="GO" id="GO:0016020">
    <property type="term" value="C:membrane"/>
    <property type="evidence" value="ECO:0007669"/>
    <property type="project" value="TreeGrafter"/>
</dbReference>
<dbReference type="RefSeq" id="WP_131015563.1">
    <property type="nucleotide sequence ID" value="NZ_SIRE01000016.1"/>
</dbReference>
<dbReference type="Gene3D" id="3.40.228.10">
    <property type="entry name" value="Dimethylsulfoxide Reductase, domain 2"/>
    <property type="match status" value="1"/>
</dbReference>
<dbReference type="GO" id="GO:0043546">
    <property type="term" value="F:molybdopterin cofactor binding"/>
    <property type="evidence" value="ECO:0007669"/>
    <property type="project" value="InterPro"/>
</dbReference>
<evidence type="ECO:0000256" key="1">
    <source>
        <dbReference type="ARBA" id="ARBA00001942"/>
    </source>
</evidence>
<dbReference type="InterPro" id="IPR050123">
    <property type="entry name" value="Prok_molybdopt-oxidoreductase"/>
</dbReference>
<comment type="caution">
    <text evidence="7">The sequence shown here is derived from an EMBL/GenBank/DDBJ whole genome shotgun (WGS) entry which is preliminary data.</text>
</comment>
<proteinExistence type="predicted"/>
<dbReference type="SUPFAM" id="SSF53706">
    <property type="entry name" value="Formate dehydrogenase/DMSO reductase, domains 1-3"/>
    <property type="match status" value="1"/>
</dbReference>
<dbReference type="Gene3D" id="3.40.50.740">
    <property type="match status" value="1"/>
</dbReference>
<reference evidence="7 8" key="1">
    <citation type="submission" date="2019-02" db="EMBL/GenBank/DDBJ databases">
        <title>Paenibacillus sp. nov., isolated from surface-sterilized tissue of Thalictrum simplex L.</title>
        <authorList>
            <person name="Tuo L."/>
        </authorList>
    </citation>
    <scope>NUCLEOTIDE SEQUENCE [LARGE SCALE GENOMIC DNA]</scope>
    <source>
        <strain evidence="7 8">N2SHLJ1</strain>
    </source>
</reference>
<keyword evidence="5" id="KW-0411">Iron-sulfur</keyword>
<organism evidence="7 8">
    <name type="scientific">Paenibacillus thalictri</name>
    <dbReference type="NCBI Taxonomy" id="2527873"/>
    <lineage>
        <taxon>Bacteria</taxon>
        <taxon>Bacillati</taxon>
        <taxon>Bacillota</taxon>
        <taxon>Bacilli</taxon>
        <taxon>Bacillales</taxon>
        <taxon>Paenibacillaceae</taxon>
        <taxon>Paenibacillus</taxon>
    </lineage>
</organism>
<dbReference type="GO" id="GO:0051539">
    <property type="term" value="F:4 iron, 4 sulfur cluster binding"/>
    <property type="evidence" value="ECO:0007669"/>
    <property type="project" value="UniProtKB-KW"/>
</dbReference>
<dbReference type="PANTHER" id="PTHR43105:SF10">
    <property type="entry name" value="NADH-QUINONE OXIDOREDUCTASE SUBUNIT G"/>
    <property type="match status" value="1"/>
</dbReference>
<dbReference type="Gene3D" id="2.20.25.90">
    <property type="entry name" value="ADC-like domains"/>
    <property type="match status" value="1"/>
</dbReference>
<keyword evidence="3" id="KW-0479">Metal-binding</keyword>
<dbReference type="Proteomes" id="UP000293142">
    <property type="component" value="Unassembled WGS sequence"/>
</dbReference>
<name>A0A4Q9DNN5_9BACL</name>
<protein>
    <submittedName>
        <fullName evidence="7">Nitrite reductase</fullName>
    </submittedName>
</protein>
<keyword evidence="2" id="KW-0004">4Fe-4S</keyword>
<accession>A0A4Q9DNN5</accession>
<dbReference type="Gene3D" id="2.40.40.20">
    <property type="match status" value="1"/>
</dbReference>
<dbReference type="AlphaFoldDB" id="A0A4Q9DNN5"/>
<dbReference type="GO" id="GO:0003954">
    <property type="term" value="F:NADH dehydrogenase activity"/>
    <property type="evidence" value="ECO:0007669"/>
    <property type="project" value="TreeGrafter"/>
</dbReference>
<evidence type="ECO:0000313" key="8">
    <source>
        <dbReference type="Proteomes" id="UP000293142"/>
    </source>
</evidence>
<keyword evidence="8" id="KW-1185">Reference proteome</keyword>
<feature type="domain" description="4Fe-4S Mo/W bis-MGD-type" evidence="6">
    <location>
        <begin position="10"/>
        <end position="67"/>
    </location>
</feature>
<evidence type="ECO:0000256" key="3">
    <source>
        <dbReference type="ARBA" id="ARBA00022723"/>
    </source>
</evidence>